<organism evidence="3 4">
    <name type="scientific">Tetraparma gracilis</name>
    <dbReference type="NCBI Taxonomy" id="2962635"/>
    <lineage>
        <taxon>Eukaryota</taxon>
        <taxon>Sar</taxon>
        <taxon>Stramenopiles</taxon>
        <taxon>Ochrophyta</taxon>
        <taxon>Bolidophyceae</taxon>
        <taxon>Parmales</taxon>
        <taxon>Triparmaceae</taxon>
        <taxon>Tetraparma</taxon>
    </lineage>
</organism>
<dbReference type="InterPro" id="IPR001683">
    <property type="entry name" value="PX_dom"/>
</dbReference>
<dbReference type="CDD" id="cd11526">
    <property type="entry name" value="SYLF_FYVE"/>
    <property type="match status" value="1"/>
</dbReference>
<dbReference type="Pfam" id="PF00787">
    <property type="entry name" value="PX"/>
    <property type="match status" value="1"/>
</dbReference>
<proteinExistence type="predicted"/>
<dbReference type="InterPro" id="IPR051702">
    <property type="entry name" value="SH3_domain_YSC84-like"/>
</dbReference>
<feature type="domain" description="PX" evidence="2">
    <location>
        <begin position="190"/>
        <end position="320"/>
    </location>
</feature>
<evidence type="ECO:0000256" key="1">
    <source>
        <dbReference type="SAM" id="MobiDB-lite"/>
    </source>
</evidence>
<dbReference type="PROSITE" id="PS50195">
    <property type="entry name" value="PX"/>
    <property type="match status" value="1"/>
</dbReference>
<dbReference type="InterPro" id="IPR036871">
    <property type="entry name" value="PX_dom_sf"/>
</dbReference>
<feature type="region of interest" description="Disordered" evidence="1">
    <location>
        <begin position="340"/>
        <end position="359"/>
    </location>
</feature>
<evidence type="ECO:0000313" key="3">
    <source>
        <dbReference type="EMBL" id="GMI43557.1"/>
    </source>
</evidence>
<feature type="compositionally biased region" description="Basic and acidic residues" evidence="1">
    <location>
        <begin position="148"/>
        <end position="161"/>
    </location>
</feature>
<dbReference type="Proteomes" id="UP001165060">
    <property type="component" value="Unassembled WGS sequence"/>
</dbReference>
<feature type="compositionally biased region" description="Low complexity" evidence="1">
    <location>
        <begin position="344"/>
        <end position="357"/>
    </location>
</feature>
<feature type="compositionally biased region" description="Low complexity" evidence="1">
    <location>
        <begin position="96"/>
        <end position="113"/>
    </location>
</feature>
<comment type="caution">
    <text evidence="3">The sequence shown here is derived from an EMBL/GenBank/DDBJ whole genome shotgun (WGS) entry which is preliminary data.</text>
</comment>
<keyword evidence="4" id="KW-1185">Reference proteome</keyword>
<feature type="compositionally biased region" description="Pro residues" evidence="1">
    <location>
        <begin position="86"/>
        <end position="95"/>
    </location>
</feature>
<dbReference type="EMBL" id="BRYB01001131">
    <property type="protein sequence ID" value="GMI43557.1"/>
    <property type="molecule type" value="Genomic_DNA"/>
</dbReference>
<evidence type="ECO:0000313" key="4">
    <source>
        <dbReference type="Proteomes" id="UP001165060"/>
    </source>
</evidence>
<dbReference type="SUPFAM" id="SSF64268">
    <property type="entry name" value="PX domain"/>
    <property type="match status" value="1"/>
</dbReference>
<dbReference type="InterPro" id="IPR007461">
    <property type="entry name" value="Ysc84_actin-binding"/>
</dbReference>
<sequence>MSAPNPFASAPSKSLRDEAFQRRASLQAARSPSSPAPPGGAQPATSQPAASLASSAVLPPPAPARAQPERLSQSYASIPSNSYFASPPPSSPPSNPSSNPSSHPSSNPSSAAPQVQESPKHPPAAASLIASAREEWSSRGETSAGQPLEDRRRELSSKVKDAQPIAGSQMLNTVLLQSAAALPPRPPASVFSPKVLSPSPRVDPAGSPYTTYLISVHSPGAPPATIEHRFSEFLSLHSLLLSLSSSPPAPFPRKSPAGRLGNWTPSALLFPDAAAKLVQERAVQLDAWLLSACETLADGSMESARARDAVREFLSVSAAGRPPCERENPVDWVGLAVNQKERGSSSSPGEPGRSQPQMYLGNPVSFTMGGEVRKATFTIANMCGVSHLSNDRSVPLDLMRQAKGIAFLTVAKGGVILTGRIGTGLVVGRLPDGSWSAPSAIGTIGVGWGAQIGGDITSYLIILNSDSALKSFSGQAQLSVGAELDVAVGPVGRSAKGNAAAGGGEFLAPAYSYSHSKGLFVGISLEGAVITARNDVNARFYGRPIDARTLLSGGVERPRAAGILYDALGEALSVQIDGWRPSVAMQQAGLVRGEPMQAVAAGGVMHPAVVGGGGMANPYGGGAS</sequence>
<dbReference type="PANTHER" id="PTHR15629:SF2">
    <property type="entry name" value="SH3 DOMAIN-CONTAINING YSC84-LIKE PROTEIN 1"/>
    <property type="match status" value="1"/>
</dbReference>
<dbReference type="Pfam" id="PF04366">
    <property type="entry name" value="Ysc84"/>
    <property type="match status" value="1"/>
</dbReference>
<evidence type="ECO:0000259" key="2">
    <source>
        <dbReference type="PROSITE" id="PS50195"/>
    </source>
</evidence>
<protein>
    <recommendedName>
        <fullName evidence="2">PX domain-containing protein</fullName>
    </recommendedName>
</protein>
<feature type="compositionally biased region" description="Low complexity" evidence="1">
    <location>
        <begin position="22"/>
        <end position="33"/>
    </location>
</feature>
<dbReference type="PANTHER" id="PTHR15629">
    <property type="entry name" value="SH3YL1 PROTEIN"/>
    <property type="match status" value="1"/>
</dbReference>
<feature type="region of interest" description="Disordered" evidence="1">
    <location>
        <begin position="1"/>
        <end position="164"/>
    </location>
</feature>
<name>A0ABQ6N8D4_9STRA</name>
<accession>A0ABQ6N8D4</accession>
<feature type="compositionally biased region" description="Low complexity" evidence="1">
    <location>
        <begin position="41"/>
        <end position="57"/>
    </location>
</feature>
<dbReference type="Gene3D" id="3.30.1520.10">
    <property type="entry name" value="Phox-like domain"/>
    <property type="match status" value="1"/>
</dbReference>
<gene>
    <name evidence="3" type="ORF">TeGR_g6593</name>
</gene>
<reference evidence="3 4" key="1">
    <citation type="journal article" date="2023" name="Commun. Biol.">
        <title>Genome analysis of Parmales, the sister group of diatoms, reveals the evolutionary specialization of diatoms from phago-mixotrophs to photoautotrophs.</title>
        <authorList>
            <person name="Ban H."/>
            <person name="Sato S."/>
            <person name="Yoshikawa S."/>
            <person name="Yamada K."/>
            <person name="Nakamura Y."/>
            <person name="Ichinomiya M."/>
            <person name="Sato N."/>
            <person name="Blanc-Mathieu R."/>
            <person name="Endo H."/>
            <person name="Kuwata A."/>
            <person name="Ogata H."/>
        </authorList>
    </citation>
    <scope>NUCLEOTIDE SEQUENCE [LARGE SCALE GENOMIC DNA]</scope>
</reference>